<dbReference type="STRING" id="1802630.A3H26_03315"/>
<sequence length="106" mass="11901">MTVGVYGNPVPDNSGNGNFRNRGPRRDGRKKVKKGSLKKANIRPIPGQWMIDEWANRFGLDSEWLGLNAWNGELNSQEAYALLKACNEVRKVSEDAFWQAYSGSQS</sequence>
<protein>
    <submittedName>
        <fullName evidence="2">Uncharacterized protein</fullName>
    </submittedName>
</protein>
<reference evidence="2 3" key="1">
    <citation type="journal article" date="2016" name="Nat. Commun.">
        <title>Thousands of microbial genomes shed light on interconnected biogeochemical processes in an aquifer system.</title>
        <authorList>
            <person name="Anantharaman K."/>
            <person name="Brown C.T."/>
            <person name="Hug L.A."/>
            <person name="Sharon I."/>
            <person name="Castelle C.J."/>
            <person name="Probst A.J."/>
            <person name="Thomas B.C."/>
            <person name="Singh A."/>
            <person name="Wilkins M.J."/>
            <person name="Karaoz U."/>
            <person name="Brodie E.L."/>
            <person name="Williams K.H."/>
            <person name="Hubbard S.S."/>
            <person name="Banfield J.F."/>
        </authorList>
    </citation>
    <scope>NUCLEOTIDE SEQUENCE [LARGE SCALE GENOMIC DNA]</scope>
</reference>
<dbReference type="EMBL" id="MEVN01000014">
    <property type="protein sequence ID" value="OGC57393.1"/>
    <property type="molecule type" value="Genomic_DNA"/>
</dbReference>
<accession>A0A1F4VKT1</accession>
<evidence type="ECO:0000313" key="2">
    <source>
        <dbReference type="EMBL" id="OGC57393.1"/>
    </source>
</evidence>
<feature type="region of interest" description="Disordered" evidence="1">
    <location>
        <begin position="1"/>
        <end position="37"/>
    </location>
</feature>
<evidence type="ECO:0000313" key="3">
    <source>
        <dbReference type="Proteomes" id="UP000177763"/>
    </source>
</evidence>
<organism evidence="2 3">
    <name type="scientific">candidate division WWE3 bacterium RIFCSPLOWO2_12_FULL_36_10</name>
    <dbReference type="NCBI Taxonomy" id="1802630"/>
    <lineage>
        <taxon>Bacteria</taxon>
        <taxon>Katanobacteria</taxon>
    </lineage>
</organism>
<comment type="caution">
    <text evidence="2">The sequence shown here is derived from an EMBL/GenBank/DDBJ whole genome shotgun (WGS) entry which is preliminary data.</text>
</comment>
<name>A0A1F4VKT1_UNCKA</name>
<dbReference type="Proteomes" id="UP000177763">
    <property type="component" value="Unassembled WGS sequence"/>
</dbReference>
<proteinExistence type="predicted"/>
<feature type="compositionally biased region" description="Basic residues" evidence="1">
    <location>
        <begin position="27"/>
        <end position="37"/>
    </location>
</feature>
<gene>
    <name evidence="2" type="ORF">A3H26_03315</name>
</gene>
<dbReference type="AlphaFoldDB" id="A0A1F4VKT1"/>
<evidence type="ECO:0000256" key="1">
    <source>
        <dbReference type="SAM" id="MobiDB-lite"/>
    </source>
</evidence>